<dbReference type="Pfam" id="PF04321">
    <property type="entry name" value="RmlD_sub_bind"/>
    <property type="match status" value="1"/>
</dbReference>
<evidence type="ECO:0000259" key="3">
    <source>
        <dbReference type="Pfam" id="PF04321"/>
    </source>
</evidence>
<accession>A0A1F6NTN6</accession>
<dbReference type="EC" id="1.1.1.133" evidence="2"/>
<dbReference type="SUPFAM" id="SSF51735">
    <property type="entry name" value="NAD(P)-binding Rossmann-fold domains"/>
    <property type="match status" value="1"/>
</dbReference>
<comment type="similarity">
    <text evidence="1 2">Belongs to the dTDP-4-dehydrorhamnose reductase family.</text>
</comment>
<protein>
    <recommendedName>
        <fullName evidence="2">dTDP-4-dehydrorhamnose reductase</fullName>
        <ecNumber evidence="2">1.1.1.133</ecNumber>
    </recommendedName>
</protein>
<evidence type="ECO:0000313" key="4">
    <source>
        <dbReference type="EMBL" id="OGH87306.1"/>
    </source>
</evidence>
<sequence>MRILIIGNGFIGMRCAEVWKDEAIVSDKIIESKQDALDLLEKYNPDVVLNAAGVRGRPNVDWCETNQEETILGNTVLPIFIAQACQEKKIYFLHIGSGCIYYGASPDPKGWKESDFGNPKAVYSKAKYAADLALSTLPNVGIARIRMPIDYISSPGNLIDKLASFEKVIDVENSVTVIEDMIDVFHQLLEKRAEGIFHVTNPGTLKHREIIKLYEELVDLNHTNEWIENGDLVKQGLAVKGRSNNFLQSENLVKIGIRMRPINEAIRDTMEKYAKLKK</sequence>
<dbReference type="PANTHER" id="PTHR10491:SF4">
    <property type="entry name" value="METHIONINE ADENOSYLTRANSFERASE 2 SUBUNIT BETA"/>
    <property type="match status" value="1"/>
</dbReference>
<dbReference type="AlphaFoldDB" id="A0A1F6NTN6"/>
<dbReference type="Proteomes" id="UP000177151">
    <property type="component" value="Unassembled WGS sequence"/>
</dbReference>
<proteinExistence type="inferred from homology"/>
<comment type="pathway">
    <text evidence="2">Carbohydrate biosynthesis; dTDP-L-rhamnose biosynthesis.</text>
</comment>
<keyword evidence="2" id="KW-0560">Oxidoreductase</keyword>
<comment type="caution">
    <text evidence="4">The sequence shown here is derived from an EMBL/GenBank/DDBJ whole genome shotgun (WGS) entry which is preliminary data.</text>
</comment>
<dbReference type="PANTHER" id="PTHR10491">
    <property type="entry name" value="DTDP-4-DEHYDRORHAMNOSE REDUCTASE"/>
    <property type="match status" value="1"/>
</dbReference>
<evidence type="ECO:0000256" key="2">
    <source>
        <dbReference type="RuleBase" id="RU364082"/>
    </source>
</evidence>
<gene>
    <name evidence="4" type="ORF">A2206_03165</name>
</gene>
<reference evidence="4 5" key="1">
    <citation type="journal article" date="2016" name="Nat. Commun.">
        <title>Thousands of microbial genomes shed light on interconnected biogeochemical processes in an aquifer system.</title>
        <authorList>
            <person name="Anantharaman K."/>
            <person name="Brown C.T."/>
            <person name="Hug L.A."/>
            <person name="Sharon I."/>
            <person name="Castelle C.J."/>
            <person name="Probst A.J."/>
            <person name="Thomas B.C."/>
            <person name="Singh A."/>
            <person name="Wilkins M.J."/>
            <person name="Karaoz U."/>
            <person name="Brodie E.L."/>
            <person name="Williams K.H."/>
            <person name="Hubbard S.S."/>
            <person name="Banfield J.F."/>
        </authorList>
    </citation>
    <scope>NUCLEOTIDE SEQUENCE [LARGE SCALE GENOMIC DNA]</scope>
</reference>
<feature type="domain" description="RmlD-like substrate binding" evidence="3">
    <location>
        <begin position="1"/>
        <end position="207"/>
    </location>
</feature>
<organism evidence="4 5">
    <name type="scientific">Candidatus Magasanikbacteria bacterium RIFOXYA1_FULL_40_8</name>
    <dbReference type="NCBI Taxonomy" id="1798694"/>
    <lineage>
        <taxon>Bacteria</taxon>
        <taxon>Candidatus Magasanikiibacteriota</taxon>
    </lineage>
</organism>
<dbReference type="InterPro" id="IPR005913">
    <property type="entry name" value="dTDP_dehydrorham_reduct"/>
</dbReference>
<comment type="function">
    <text evidence="2">Catalyzes the reduction of dTDP-6-deoxy-L-lyxo-4-hexulose to yield dTDP-L-rhamnose.</text>
</comment>
<evidence type="ECO:0000313" key="5">
    <source>
        <dbReference type="Proteomes" id="UP000177151"/>
    </source>
</evidence>
<dbReference type="GO" id="GO:0008831">
    <property type="term" value="F:dTDP-4-dehydrorhamnose reductase activity"/>
    <property type="evidence" value="ECO:0007669"/>
    <property type="project" value="UniProtKB-EC"/>
</dbReference>
<dbReference type="GO" id="GO:0006556">
    <property type="term" value="P:S-adenosylmethionine biosynthetic process"/>
    <property type="evidence" value="ECO:0007669"/>
    <property type="project" value="TreeGrafter"/>
</dbReference>
<keyword evidence="2" id="KW-0521">NADP</keyword>
<dbReference type="Gene3D" id="3.40.50.720">
    <property type="entry name" value="NAD(P)-binding Rossmann-like Domain"/>
    <property type="match status" value="1"/>
</dbReference>
<name>A0A1F6NTN6_9BACT</name>
<dbReference type="EMBL" id="MFQP01000028">
    <property type="protein sequence ID" value="OGH87306.1"/>
    <property type="molecule type" value="Genomic_DNA"/>
</dbReference>
<dbReference type="GO" id="GO:0048269">
    <property type="term" value="C:methionine adenosyltransferase complex"/>
    <property type="evidence" value="ECO:0007669"/>
    <property type="project" value="TreeGrafter"/>
</dbReference>
<evidence type="ECO:0000256" key="1">
    <source>
        <dbReference type="ARBA" id="ARBA00010944"/>
    </source>
</evidence>
<dbReference type="GO" id="GO:0048270">
    <property type="term" value="F:methionine adenosyltransferase regulator activity"/>
    <property type="evidence" value="ECO:0007669"/>
    <property type="project" value="TreeGrafter"/>
</dbReference>
<dbReference type="InterPro" id="IPR029903">
    <property type="entry name" value="RmlD-like-bd"/>
</dbReference>
<dbReference type="InterPro" id="IPR036291">
    <property type="entry name" value="NAD(P)-bd_dom_sf"/>
</dbReference>